<keyword evidence="5 8" id="KW-0472">Membrane</keyword>
<evidence type="ECO:0000256" key="1">
    <source>
        <dbReference type="ARBA" id="ARBA00004651"/>
    </source>
</evidence>
<proteinExistence type="predicted"/>
<dbReference type="AlphaFoldDB" id="A0ABD2CCA1"/>
<evidence type="ECO:0000313" key="9">
    <source>
        <dbReference type="EMBL" id="KAL2742693.1"/>
    </source>
</evidence>
<comment type="subcellular location">
    <subcellularLocation>
        <location evidence="1">Cell membrane</location>
        <topology evidence="1">Multi-pass membrane protein</topology>
    </subcellularLocation>
</comment>
<dbReference type="SUPFAM" id="SSF53850">
    <property type="entry name" value="Periplasmic binding protein-like II"/>
    <property type="match status" value="1"/>
</dbReference>
<evidence type="ECO:0000256" key="6">
    <source>
        <dbReference type="ARBA" id="ARBA00023170"/>
    </source>
</evidence>
<evidence type="ECO:0000256" key="8">
    <source>
        <dbReference type="SAM" id="Phobius"/>
    </source>
</evidence>
<feature type="transmembrane region" description="Helical" evidence="8">
    <location>
        <begin position="229"/>
        <end position="250"/>
    </location>
</feature>
<keyword evidence="4 8" id="KW-1133">Transmembrane helix</keyword>
<gene>
    <name evidence="9" type="ORF">V1477_008182</name>
</gene>
<comment type="caution">
    <text evidence="9">The sequence shown here is derived from an EMBL/GenBank/DDBJ whole genome shotgun (WGS) entry which is preliminary data.</text>
</comment>
<evidence type="ECO:0000256" key="5">
    <source>
        <dbReference type="ARBA" id="ARBA00023136"/>
    </source>
</evidence>
<dbReference type="PANTHER" id="PTHR42643:SF24">
    <property type="entry name" value="IONOTROPIC RECEPTOR 60A"/>
    <property type="match status" value="1"/>
</dbReference>
<keyword evidence="3 8" id="KW-0812">Transmembrane</keyword>
<sequence>MTVIRTFRFAKPFQTLFLTIQAEICLRLLKNKEESKILQKTPGRIWRWDPIAENFVPLETLKSNNGLVCSVDFVKDLAVKSITVVADNMNPYIIINANQSQVTGFIGDVWTTLEETLKFTFVYKPLHYEFGIKLSGIVGRLDADEWSSSRTLGSYGDLLLHLRYALFVQSEGTRVSTWWYASIFSRNLWRVTGLFIVCIVFIIMGINALRKTICEFDVECDDELSSPSFVFLYVLSGISGQDILLTHSFLSSNKKKGCQKIPSNWSLRLTILSFLFMGMSLFCGFSSTLTSYLTIGITSVPLTSLKDVAEKRTHSLCVRNNSGAYIHFTVNGLRGEDLMPEWKDLVNKDCPDMMDMFTIGSNLCTPGFVYLEGPDIFLSIYQQVLNQCHYVQLPQPYWTLKLAFQHARSSKYKKIIDLYLMRLRSVGILDYLEKKWIKKKQDNILGQPQWTDFQAVEYDHIHIVFSMLSIAALFSVLICVLENIFYRWQISPQKKTLCVINRKTAIP</sequence>
<feature type="transmembrane region" description="Helical" evidence="8">
    <location>
        <begin position="271"/>
        <end position="295"/>
    </location>
</feature>
<dbReference type="EMBL" id="JAYRBN010000056">
    <property type="protein sequence ID" value="KAL2742693.1"/>
    <property type="molecule type" value="Genomic_DNA"/>
</dbReference>
<reference evidence="9 10" key="1">
    <citation type="journal article" date="2024" name="Ann. Entomol. Soc. Am.">
        <title>Genomic analyses of the southern and eastern yellowjacket wasps (Hymenoptera: Vespidae) reveal evolutionary signatures of social life.</title>
        <authorList>
            <person name="Catto M.A."/>
            <person name="Caine P.B."/>
            <person name="Orr S.E."/>
            <person name="Hunt B.G."/>
            <person name="Goodisman M.A.D."/>
        </authorList>
    </citation>
    <scope>NUCLEOTIDE SEQUENCE [LARGE SCALE GENOMIC DNA]</scope>
    <source>
        <strain evidence="9">232</strain>
        <tissue evidence="9">Head and thorax</tissue>
    </source>
</reference>
<dbReference type="PANTHER" id="PTHR42643">
    <property type="entry name" value="IONOTROPIC RECEPTOR 20A-RELATED"/>
    <property type="match status" value="1"/>
</dbReference>
<protein>
    <submittedName>
        <fullName evidence="9">Glutamate receptor U1-like</fullName>
    </submittedName>
</protein>
<feature type="transmembrane region" description="Helical" evidence="8">
    <location>
        <begin position="463"/>
        <end position="485"/>
    </location>
</feature>
<evidence type="ECO:0000313" key="10">
    <source>
        <dbReference type="Proteomes" id="UP001607303"/>
    </source>
</evidence>
<name>A0ABD2CCA1_VESMC</name>
<dbReference type="Gene3D" id="1.10.287.70">
    <property type="match status" value="1"/>
</dbReference>
<organism evidence="9 10">
    <name type="scientific">Vespula maculifrons</name>
    <name type="common">Eastern yellow jacket</name>
    <name type="synonym">Wasp</name>
    <dbReference type="NCBI Taxonomy" id="7453"/>
    <lineage>
        <taxon>Eukaryota</taxon>
        <taxon>Metazoa</taxon>
        <taxon>Ecdysozoa</taxon>
        <taxon>Arthropoda</taxon>
        <taxon>Hexapoda</taxon>
        <taxon>Insecta</taxon>
        <taxon>Pterygota</taxon>
        <taxon>Neoptera</taxon>
        <taxon>Endopterygota</taxon>
        <taxon>Hymenoptera</taxon>
        <taxon>Apocrita</taxon>
        <taxon>Aculeata</taxon>
        <taxon>Vespoidea</taxon>
        <taxon>Vespidae</taxon>
        <taxon>Vespinae</taxon>
        <taxon>Vespula</taxon>
    </lineage>
</organism>
<accession>A0ABD2CCA1</accession>
<dbReference type="GO" id="GO:0005886">
    <property type="term" value="C:plasma membrane"/>
    <property type="evidence" value="ECO:0007669"/>
    <property type="project" value="UniProtKB-SubCell"/>
</dbReference>
<keyword evidence="10" id="KW-1185">Reference proteome</keyword>
<evidence type="ECO:0000256" key="3">
    <source>
        <dbReference type="ARBA" id="ARBA00022692"/>
    </source>
</evidence>
<evidence type="ECO:0000256" key="4">
    <source>
        <dbReference type="ARBA" id="ARBA00022989"/>
    </source>
</evidence>
<evidence type="ECO:0000256" key="2">
    <source>
        <dbReference type="ARBA" id="ARBA00022475"/>
    </source>
</evidence>
<evidence type="ECO:0000256" key="7">
    <source>
        <dbReference type="ARBA" id="ARBA00023180"/>
    </source>
</evidence>
<keyword evidence="6" id="KW-0675">Receptor</keyword>
<dbReference type="InterPro" id="IPR052192">
    <property type="entry name" value="Insect_Ionotropic_Sensory_Rcpt"/>
</dbReference>
<feature type="transmembrane region" description="Helical" evidence="8">
    <location>
        <begin position="188"/>
        <end position="209"/>
    </location>
</feature>
<keyword evidence="2" id="KW-1003">Cell membrane</keyword>
<keyword evidence="7" id="KW-0325">Glycoprotein</keyword>
<dbReference type="Proteomes" id="UP001607303">
    <property type="component" value="Unassembled WGS sequence"/>
</dbReference>